<protein>
    <submittedName>
        <fullName evidence="4">Arylsulfatase A-like enzyme</fullName>
    </submittedName>
</protein>
<gene>
    <name evidence="4" type="ORF">EI77_03767</name>
</gene>
<dbReference type="EMBL" id="SOCA01000009">
    <property type="protein sequence ID" value="TDU66031.1"/>
    <property type="molecule type" value="Genomic_DNA"/>
</dbReference>
<evidence type="ECO:0000256" key="2">
    <source>
        <dbReference type="ARBA" id="ARBA00022801"/>
    </source>
</evidence>
<sequence length="481" mass="53505">MRGLLVREIEGFLHRYPGMRCFLLFLTFCCTSIAARPNVIFIISDDQGYPDLGCIGTKPVLTPNLDKLAAEGVRGASFYVTWPACTPSRGSVLTGRYPQRNGLYDMVRNDLVNYGYVYNAEEYATSPEMTLGLDPKEVTLGDMLKKAGYATGCVGKWDMGQAKRYLPLQRGFDFFYGHGNNGIDYYTHERYGVPSLFRGNVRTEEDKGSYVTDIFRREALYFVNENLGQKPFFLYLAFNAPHAASSFSEGTVAGKKRSGGPGVQVPEKYAALYQDKVKDEKLARYYGGVTCMDEAIGALMDTVEKAGQKDNTIFIFMSDNGGSGNGGNAPLNGSKSTMWEGGLRVPFIARWPGKLPAGKVTDEFITALELVPTLLAATETPAPEGVTLDGFNMLPILRGEASSPRKDMFWQRRSDKAARVGNWKWLESAKGKGLYDLSTDIGEKTDLSKEKPEVLKMMQDQFAAWRKTMDETEPRGPFRDY</sequence>
<dbReference type="Proteomes" id="UP000295662">
    <property type="component" value="Unassembled WGS sequence"/>
</dbReference>
<evidence type="ECO:0000313" key="4">
    <source>
        <dbReference type="EMBL" id="TDU66031.1"/>
    </source>
</evidence>
<evidence type="ECO:0000256" key="1">
    <source>
        <dbReference type="ARBA" id="ARBA00008779"/>
    </source>
</evidence>
<name>A0A4R7RL20_9BACT</name>
<comment type="similarity">
    <text evidence="1">Belongs to the sulfatase family.</text>
</comment>
<dbReference type="Gene3D" id="3.40.720.10">
    <property type="entry name" value="Alkaline Phosphatase, subunit A"/>
    <property type="match status" value="1"/>
</dbReference>
<dbReference type="InterPro" id="IPR000917">
    <property type="entry name" value="Sulfatase_N"/>
</dbReference>
<comment type="caution">
    <text evidence="4">The sequence shown here is derived from an EMBL/GenBank/DDBJ whole genome shotgun (WGS) entry which is preliminary data.</text>
</comment>
<reference evidence="4 5" key="1">
    <citation type="submission" date="2019-03" db="EMBL/GenBank/DDBJ databases">
        <title>Genomic Encyclopedia of Archaeal and Bacterial Type Strains, Phase II (KMG-II): from individual species to whole genera.</title>
        <authorList>
            <person name="Goeker M."/>
        </authorList>
    </citation>
    <scope>NUCLEOTIDE SEQUENCE [LARGE SCALE GENOMIC DNA]</scope>
    <source>
        <strain evidence="4 5">ATCC 25309</strain>
    </source>
</reference>
<evidence type="ECO:0000313" key="5">
    <source>
        <dbReference type="Proteomes" id="UP000295662"/>
    </source>
</evidence>
<dbReference type="InterPro" id="IPR050738">
    <property type="entry name" value="Sulfatase"/>
</dbReference>
<keyword evidence="2" id="KW-0378">Hydrolase</keyword>
<evidence type="ECO:0000259" key="3">
    <source>
        <dbReference type="Pfam" id="PF00884"/>
    </source>
</evidence>
<feature type="domain" description="Sulfatase N-terminal" evidence="3">
    <location>
        <begin position="37"/>
        <end position="378"/>
    </location>
</feature>
<dbReference type="PANTHER" id="PTHR42693">
    <property type="entry name" value="ARYLSULFATASE FAMILY MEMBER"/>
    <property type="match status" value="1"/>
</dbReference>
<keyword evidence="5" id="KW-1185">Reference proteome</keyword>
<organism evidence="4 5">
    <name type="scientific">Prosthecobacter fusiformis</name>
    <dbReference type="NCBI Taxonomy" id="48464"/>
    <lineage>
        <taxon>Bacteria</taxon>
        <taxon>Pseudomonadati</taxon>
        <taxon>Verrucomicrobiota</taxon>
        <taxon>Verrucomicrobiia</taxon>
        <taxon>Verrucomicrobiales</taxon>
        <taxon>Verrucomicrobiaceae</taxon>
        <taxon>Prosthecobacter</taxon>
    </lineage>
</organism>
<dbReference type="PANTHER" id="PTHR42693:SF53">
    <property type="entry name" value="ENDO-4-O-SULFATASE"/>
    <property type="match status" value="1"/>
</dbReference>
<dbReference type="InterPro" id="IPR017850">
    <property type="entry name" value="Alkaline_phosphatase_core_sf"/>
</dbReference>
<dbReference type="AlphaFoldDB" id="A0A4R7RL20"/>
<dbReference type="Pfam" id="PF00884">
    <property type="entry name" value="Sulfatase"/>
    <property type="match status" value="1"/>
</dbReference>
<dbReference type="GO" id="GO:0004065">
    <property type="term" value="F:arylsulfatase activity"/>
    <property type="evidence" value="ECO:0007669"/>
    <property type="project" value="TreeGrafter"/>
</dbReference>
<accession>A0A4R7RL20</accession>
<dbReference type="Gene3D" id="3.30.1120.10">
    <property type="match status" value="1"/>
</dbReference>
<dbReference type="SUPFAM" id="SSF53649">
    <property type="entry name" value="Alkaline phosphatase-like"/>
    <property type="match status" value="1"/>
</dbReference>
<proteinExistence type="inferred from homology"/>